<feature type="compositionally biased region" description="Basic and acidic residues" evidence="1">
    <location>
        <begin position="91"/>
        <end position="128"/>
    </location>
</feature>
<dbReference type="AlphaFoldDB" id="A0A8H3EEL7"/>
<name>A0A8H3EEL7_9LECA</name>
<evidence type="ECO:0000313" key="3">
    <source>
        <dbReference type="Proteomes" id="UP000664521"/>
    </source>
</evidence>
<protein>
    <recommendedName>
        <fullName evidence="4">DUF1754-domain-containing protein</fullName>
    </recommendedName>
</protein>
<evidence type="ECO:0000313" key="2">
    <source>
        <dbReference type="EMBL" id="CAF9903238.1"/>
    </source>
</evidence>
<sequence length="151" mass="17085">MPADEYATATAGSLKLKGVNPSSKVSKSHKKKKKKKPKAEKPSSSSNLEESTEHGLDDPLKAIGDPETVEEDALARTESEKQIEEELEAEITARGRGKTEAELRHEEHRRRRLDERLKREGTKTHKERVEELNRYLSNLSEHHDMPRIGPG</sequence>
<evidence type="ECO:0000256" key="1">
    <source>
        <dbReference type="SAM" id="MobiDB-lite"/>
    </source>
</evidence>
<accession>A0A8H3EEL7</accession>
<gene>
    <name evidence="2" type="ORF">HETSPECPRED_000171</name>
</gene>
<feature type="region of interest" description="Disordered" evidence="1">
    <location>
        <begin position="1"/>
        <end position="128"/>
    </location>
</feature>
<feature type="compositionally biased region" description="Basic residues" evidence="1">
    <location>
        <begin position="26"/>
        <end position="38"/>
    </location>
</feature>
<dbReference type="EMBL" id="CAJPDS010000001">
    <property type="protein sequence ID" value="CAF9903238.1"/>
    <property type="molecule type" value="Genomic_DNA"/>
</dbReference>
<dbReference type="InterPro" id="IPR013865">
    <property type="entry name" value="FAM32A"/>
</dbReference>
<feature type="compositionally biased region" description="Basic and acidic residues" evidence="1">
    <location>
        <begin position="73"/>
        <end position="84"/>
    </location>
</feature>
<dbReference type="Proteomes" id="UP000664521">
    <property type="component" value="Unassembled WGS sequence"/>
</dbReference>
<dbReference type="PANTHER" id="PTHR13282:SF6">
    <property type="entry name" value="PROTEIN FAM32A"/>
    <property type="match status" value="1"/>
</dbReference>
<comment type="caution">
    <text evidence="2">The sequence shown here is derived from an EMBL/GenBank/DDBJ whole genome shotgun (WGS) entry which is preliminary data.</text>
</comment>
<reference evidence="2" key="1">
    <citation type="submission" date="2021-03" db="EMBL/GenBank/DDBJ databases">
        <authorList>
            <person name="Tagirdzhanova G."/>
        </authorList>
    </citation>
    <scope>NUCLEOTIDE SEQUENCE</scope>
</reference>
<proteinExistence type="predicted"/>
<dbReference type="PANTHER" id="PTHR13282">
    <property type="entry name" value="PROTEIN FAM32A"/>
    <property type="match status" value="1"/>
</dbReference>
<feature type="compositionally biased region" description="Basic and acidic residues" evidence="1">
    <location>
        <begin position="51"/>
        <end position="60"/>
    </location>
</feature>
<dbReference type="GO" id="GO:0005730">
    <property type="term" value="C:nucleolus"/>
    <property type="evidence" value="ECO:0007669"/>
    <property type="project" value="TreeGrafter"/>
</dbReference>
<dbReference type="Pfam" id="PF08555">
    <property type="entry name" value="FAM32A"/>
    <property type="match status" value="1"/>
</dbReference>
<evidence type="ECO:0008006" key="4">
    <source>
        <dbReference type="Google" id="ProtNLM"/>
    </source>
</evidence>
<keyword evidence="3" id="KW-1185">Reference proteome</keyword>
<dbReference type="OrthoDB" id="205403at2759"/>
<organism evidence="2 3">
    <name type="scientific">Heterodermia speciosa</name>
    <dbReference type="NCBI Taxonomy" id="116794"/>
    <lineage>
        <taxon>Eukaryota</taxon>
        <taxon>Fungi</taxon>
        <taxon>Dikarya</taxon>
        <taxon>Ascomycota</taxon>
        <taxon>Pezizomycotina</taxon>
        <taxon>Lecanoromycetes</taxon>
        <taxon>OSLEUM clade</taxon>
        <taxon>Lecanoromycetidae</taxon>
        <taxon>Caliciales</taxon>
        <taxon>Physciaceae</taxon>
        <taxon>Heterodermia</taxon>
    </lineage>
</organism>